<dbReference type="EMBL" id="FLRD01000120">
    <property type="protein sequence ID" value="SBT41662.1"/>
    <property type="molecule type" value="Genomic_DNA"/>
</dbReference>
<name>A0A1A8ZCE5_PLAOA</name>
<evidence type="ECO:0000313" key="2">
    <source>
        <dbReference type="EMBL" id="SBT41662.1"/>
    </source>
</evidence>
<evidence type="ECO:0000256" key="1">
    <source>
        <dbReference type="SAM" id="MobiDB-lite"/>
    </source>
</evidence>
<gene>
    <name evidence="2" type="ORF">POVWA1_044450</name>
</gene>
<protein>
    <submittedName>
        <fullName evidence="2">Uncharacterized protein</fullName>
    </submittedName>
</protein>
<accession>A0A1A8ZCE5</accession>
<dbReference type="Proteomes" id="UP000078555">
    <property type="component" value="Unassembled WGS sequence"/>
</dbReference>
<reference evidence="3" key="1">
    <citation type="submission" date="2016-05" db="EMBL/GenBank/DDBJ databases">
        <authorList>
            <person name="Naeem Raeece"/>
        </authorList>
    </citation>
    <scope>NUCLEOTIDE SEQUENCE [LARGE SCALE GENOMIC DNA]</scope>
</reference>
<proteinExistence type="predicted"/>
<sequence length="90" mass="10641">MKTRWRRNIKNDRNGKGSVGEDCHDHCCYCAFTMKLFFNTFLKNPYIILLKCIRTFTPLAAAVAIQNENEKRGKMVEKTQKNREKNEKKK</sequence>
<keyword evidence="3" id="KW-1185">Reference proteome</keyword>
<evidence type="ECO:0000313" key="3">
    <source>
        <dbReference type="Proteomes" id="UP000078555"/>
    </source>
</evidence>
<feature type="region of interest" description="Disordered" evidence="1">
    <location>
        <begin position="1"/>
        <end position="20"/>
    </location>
</feature>
<organism evidence="2 3">
    <name type="scientific">Plasmodium ovale wallikeri</name>
    <dbReference type="NCBI Taxonomy" id="864142"/>
    <lineage>
        <taxon>Eukaryota</taxon>
        <taxon>Sar</taxon>
        <taxon>Alveolata</taxon>
        <taxon>Apicomplexa</taxon>
        <taxon>Aconoidasida</taxon>
        <taxon>Haemosporida</taxon>
        <taxon>Plasmodiidae</taxon>
        <taxon>Plasmodium</taxon>
        <taxon>Plasmodium (Plasmodium)</taxon>
    </lineage>
</organism>
<feature type="compositionally biased region" description="Basic and acidic residues" evidence="1">
    <location>
        <begin position="9"/>
        <end position="20"/>
    </location>
</feature>
<dbReference type="AlphaFoldDB" id="A0A1A8ZCE5"/>
<feature type="region of interest" description="Disordered" evidence="1">
    <location>
        <begin position="70"/>
        <end position="90"/>
    </location>
</feature>